<dbReference type="EMBL" id="SRYW01000007">
    <property type="protein sequence ID" value="TGY34197.1"/>
    <property type="molecule type" value="Genomic_DNA"/>
</dbReference>
<protein>
    <submittedName>
        <fullName evidence="2">Thioredoxin</fullName>
    </submittedName>
</protein>
<dbReference type="InterPro" id="IPR013766">
    <property type="entry name" value="Thioredoxin_domain"/>
</dbReference>
<evidence type="ECO:0000259" key="1">
    <source>
        <dbReference type="PROSITE" id="PS51352"/>
    </source>
</evidence>
<dbReference type="Gene3D" id="3.40.30.10">
    <property type="entry name" value="Glutaredoxin"/>
    <property type="match status" value="1"/>
</dbReference>
<gene>
    <name evidence="2" type="ORF">E5352_09995</name>
</gene>
<dbReference type="PROSITE" id="PS51352">
    <property type="entry name" value="THIOREDOXIN_2"/>
    <property type="match status" value="1"/>
</dbReference>
<accession>A0A4S2CYP3</accession>
<evidence type="ECO:0000313" key="2">
    <source>
        <dbReference type="EMBL" id="TGY34197.1"/>
    </source>
</evidence>
<reference evidence="2 3" key="1">
    <citation type="submission" date="2019-04" db="EMBL/GenBank/DDBJ databases">
        <title>Microbes associate with the intestines of laboratory mice.</title>
        <authorList>
            <person name="Navarre W."/>
            <person name="Wong E."/>
            <person name="Huang K."/>
            <person name="Tropini C."/>
            <person name="Ng K."/>
            <person name="Yu B."/>
        </authorList>
    </citation>
    <scope>NUCLEOTIDE SEQUENCE [LARGE SCALE GENOMIC DNA]</scope>
    <source>
        <strain evidence="2 3">NM62_B4-13</strain>
    </source>
</reference>
<dbReference type="SUPFAM" id="SSF52833">
    <property type="entry name" value="Thioredoxin-like"/>
    <property type="match status" value="1"/>
</dbReference>
<comment type="caution">
    <text evidence="2">The sequence shown here is derived from an EMBL/GenBank/DDBJ whole genome shotgun (WGS) entry which is preliminary data.</text>
</comment>
<feature type="domain" description="Thioredoxin" evidence="1">
    <location>
        <begin position="1"/>
        <end position="109"/>
    </location>
</feature>
<dbReference type="CDD" id="cd02947">
    <property type="entry name" value="TRX_family"/>
    <property type="match status" value="1"/>
</dbReference>
<dbReference type="OrthoDB" id="32134at2"/>
<evidence type="ECO:0000313" key="3">
    <source>
        <dbReference type="Proteomes" id="UP000306631"/>
    </source>
</evidence>
<dbReference type="Pfam" id="PF00085">
    <property type="entry name" value="Thioredoxin"/>
    <property type="match status" value="1"/>
</dbReference>
<dbReference type="RefSeq" id="WP_017356460.1">
    <property type="nucleotide sequence ID" value="NZ_SRYW01000007.1"/>
</dbReference>
<dbReference type="InterPro" id="IPR036249">
    <property type="entry name" value="Thioredoxin-like_sf"/>
</dbReference>
<proteinExistence type="predicted"/>
<organism evidence="2 3">
    <name type="scientific">Stenotrophomonas maltophilia</name>
    <name type="common">Pseudomonas maltophilia</name>
    <name type="synonym">Xanthomonas maltophilia</name>
    <dbReference type="NCBI Taxonomy" id="40324"/>
    <lineage>
        <taxon>Bacteria</taxon>
        <taxon>Pseudomonadati</taxon>
        <taxon>Pseudomonadota</taxon>
        <taxon>Gammaproteobacteria</taxon>
        <taxon>Lysobacterales</taxon>
        <taxon>Lysobacteraceae</taxon>
        <taxon>Stenotrophomonas</taxon>
        <taxon>Stenotrophomonas maltophilia group</taxon>
    </lineage>
</organism>
<dbReference type="AlphaFoldDB" id="A0A4S2CYP3"/>
<dbReference type="Proteomes" id="UP000306631">
    <property type="component" value="Unassembled WGS sequence"/>
</dbReference>
<name>A0A4S2CYP3_STEMA</name>
<sequence>MLTLHATTPDDYHAALRAHPTVLVDFHKDNCPGCRMLALSLAAFAATPQAEGVVLLNVKLETLGEAFFRSLGLRQTPTLQLVRDGHEVSRLPGFQTPQQIRAAVAAGGTGM</sequence>